<evidence type="ECO:0000313" key="8">
    <source>
        <dbReference type="EMBL" id="ELR70963.1"/>
    </source>
</evidence>
<evidence type="ECO:0000256" key="5">
    <source>
        <dbReference type="ARBA" id="ARBA00023136"/>
    </source>
</evidence>
<dbReference type="Gene3D" id="3.40.190.10">
    <property type="entry name" value="Periplasmic binding protein-like II"/>
    <property type="match status" value="1"/>
</dbReference>
<sequence>MSKTLLIIQREFLSRVKKKSFLIATIVVPLIFPALIGGITYMMVKEEKDAKAKVVHVLDEEGSFNVENSDKYEFIKVSGDLESAKTAFRESDDYGLLYVPKFDIENPEGFTLYAKSNPNFSVIGSLEKEVEQVIKDKKLREYNIDQQVLDKLKTNISLRSVNISEKQEKESDAGISFGIGYVTGFLIYIFMFAYGGQVMQGVMEEKSNKIVEVIVSTVKPFQLMLGKILGVASVGFFQVIIWVVLIGVLSSMVLGFFGLEVPQGSVEQAGDPEKADEMLRLLANIPFTKIVLTFIFYFIGGYLLYGALFAAVGSAVDSPSEAQQFMFPIMIPLIAGIIGMGSIINNPDGNLSFWLSIIPFTSPIAMMGRIGFGVPVWQLALSMALLVLGFIFTTWIAGRIYRVGILMHGVKVNYKTLAKWFMMKN</sequence>
<dbReference type="PANTHER" id="PTHR30294">
    <property type="entry name" value="MEMBRANE COMPONENT OF ABC TRANSPORTER YHHJ-RELATED"/>
    <property type="match status" value="1"/>
</dbReference>
<name>L8JRX9_9BACT</name>
<comment type="caution">
    <text evidence="8">The sequence shown here is derived from an EMBL/GenBank/DDBJ whole genome shotgun (WGS) entry which is preliminary data.</text>
</comment>
<proteinExistence type="predicted"/>
<evidence type="ECO:0000256" key="1">
    <source>
        <dbReference type="ARBA" id="ARBA00004651"/>
    </source>
</evidence>
<dbReference type="STRING" id="1237149.C900_03246"/>
<dbReference type="GO" id="GO:0005886">
    <property type="term" value="C:plasma membrane"/>
    <property type="evidence" value="ECO:0007669"/>
    <property type="project" value="UniProtKB-SubCell"/>
</dbReference>
<keyword evidence="2" id="KW-1003">Cell membrane</keyword>
<dbReference type="GO" id="GO:0140359">
    <property type="term" value="F:ABC-type transporter activity"/>
    <property type="evidence" value="ECO:0007669"/>
    <property type="project" value="InterPro"/>
</dbReference>
<organism evidence="8 9">
    <name type="scientific">Fulvivirga imtechensis AK7</name>
    <dbReference type="NCBI Taxonomy" id="1237149"/>
    <lineage>
        <taxon>Bacteria</taxon>
        <taxon>Pseudomonadati</taxon>
        <taxon>Bacteroidota</taxon>
        <taxon>Cytophagia</taxon>
        <taxon>Cytophagales</taxon>
        <taxon>Fulvivirgaceae</taxon>
        <taxon>Fulvivirga</taxon>
    </lineage>
</organism>
<evidence type="ECO:0000256" key="2">
    <source>
        <dbReference type="ARBA" id="ARBA00022475"/>
    </source>
</evidence>
<dbReference type="eggNOG" id="COG1668">
    <property type="taxonomic scope" value="Bacteria"/>
</dbReference>
<dbReference type="OrthoDB" id="9768837at2"/>
<dbReference type="AlphaFoldDB" id="L8JRX9"/>
<keyword evidence="9" id="KW-1185">Reference proteome</keyword>
<feature type="transmembrane region" description="Helical" evidence="6">
    <location>
        <begin position="351"/>
        <end position="370"/>
    </location>
</feature>
<protein>
    <submittedName>
        <fullName evidence="8">Membrane protein, putative</fullName>
    </submittedName>
</protein>
<gene>
    <name evidence="8" type="ORF">C900_03246</name>
</gene>
<accession>L8JRX9</accession>
<keyword evidence="3 6" id="KW-0812">Transmembrane</keyword>
<evidence type="ECO:0000256" key="6">
    <source>
        <dbReference type="SAM" id="Phobius"/>
    </source>
</evidence>
<evidence type="ECO:0000259" key="7">
    <source>
        <dbReference type="Pfam" id="PF12698"/>
    </source>
</evidence>
<reference evidence="8 9" key="1">
    <citation type="submission" date="2012-12" db="EMBL/GenBank/DDBJ databases">
        <title>Genome assembly of Fulvivirga imtechensis AK7.</title>
        <authorList>
            <person name="Nupur N."/>
            <person name="Khatri I."/>
            <person name="Kumar R."/>
            <person name="Subramanian S."/>
            <person name="Pinnaka A."/>
        </authorList>
    </citation>
    <scope>NUCLEOTIDE SEQUENCE [LARGE SCALE GENOMIC DNA]</scope>
    <source>
        <strain evidence="8 9">AK7</strain>
    </source>
</reference>
<feature type="transmembrane region" description="Helical" evidence="6">
    <location>
        <begin position="173"/>
        <end position="194"/>
    </location>
</feature>
<feature type="transmembrane region" description="Helical" evidence="6">
    <location>
        <begin position="20"/>
        <end position="44"/>
    </location>
</feature>
<dbReference type="PANTHER" id="PTHR30294:SF29">
    <property type="entry name" value="MULTIDRUG ABC TRANSPORTER PERMEASE YBHS-RELATED"/>
    <property type="match status" value="1"/>
</dbReference>
<evidence type="ECO:0000256" key="4">
    <source>
        <dbReference type="ARBA" id="ARBA00022989"/>
    </source>
</evidence>
<keyword evidence="4 6" id="KW-1133">Transmembrane helix</keyword>
<keyword evidence="5 6" id="KW-0472">Membrane</keyword>
<dbReference type="RefSeq" id="WP_009580610.1">
    <property type="nucleotide sequence ID" value="NZ_AMZN01000047.1"/>
</dbReference>
<dbReference type="EMBL" id="AMZN01000047">
    <property type="protein sequence ID" value="ELR70963.1"/>
    <property type="molecule type" value="Genomic_DNA"/>
</dbReference>
<dbReference type="Pfam" id="PF12698">
    <property type="entry name" value="ABC2_membrane_3"/>
    <property type="match status" value="1"/>
</dbReference>
<feature type="transmembrane region" description="Helical" evidence="6">
    <location>
        <begin position="376"/>
        <end position="397"/>
    </location>
</feature>
<evidence type="ECO:0000313" key="9">
    <source>
        <dbReference type="Proteomes" id="UP000011135"/>
    </source>
</evidence>
<dbReference type="PATRIC" id="fig|1237149.3.peg.3006"/>
<feature type="domain" description="ABC-2 type transporter transmembrane" evidence="7">
    <location>
        <begin position="19"/>
        <end position="397"/>
    </location>
</feature>
<evidence type="ECO:0000256" key="3">
    <source>
        <dbReference type="ARBA" id="ARBA00022692"/>
    </source>
</evidence>
<dbReference type="InterPro" id="IPR051449">
    <property type="entry name" value="ABC-2_transporter_component"/>
</dbReference>
<comment type="subcellular location">
    <subcellularLocation>
        <location evidence="1">Cell membrane</location>
        <topology evidence="1">Multi-pass membrane protein</topology>
    </subcellularLocation>
</comment>
<dbReference type="InterPro" id="IPR013525">
    <property type="entry name" value="ABC2_TM"/>
</dbReference>
<dbReference type="SUPFAM" id="SSF53850">
    <property type="entry name" value="Periplasmic binding protein-like II"/>
    <property type="match status" value="1"/>
</dbReference>
<dbReference type="Proteomes" id="UP000011135">
    <property type="component" value="Unassembled WGS sequence"/>
</dbReference>
<feature type="transmembrane region" description="Helical" evidence="6">
    <location>
        <begin position="290"/>
        <end position="313"/>
    </location>
</feature>
<feature type="transmembrane region" description="Helical" evidence="6">
    <location>
        <begin position="325"/>
        <end position="344"/>
    </location>
</feature>
<feature type="transmembrane region" description="Helical" evidence="6">
    <location>
        <begin position="228"/>
        <end position="257"/>
    </location>
</feature>